<accession>A0AA36AU10</accession>
<dbReference type="Proteomes" id="UP001162480">
    <property type="component" value="Chromosome 4"/>
</dbReference>
<dbReference type="InterPro" id="IPR011679">
    <property type="entry name" value="ERp29_C"/>
</dbReference>
<dbReference type="Pfam" id="PF07749">
    <property type="entry name" value="ERp29"/>
    <property type="match status" value="1"/>
</dbReference>
<keyword evidence="3" id="KW-1185">Reference proteome</keyword>
<evidence type="ECO:0000259" key="1">
    <source>
        <dbReference type="Pfam" id="PF07749"/>
    </source>
</evidence>
<protein>
    <submittedName>
        <fullName evidence="2">Disulfide-isomerase erp38</fullName>
    </submittedName>
</protein>
<feature type="domain" description="Endoplasmic reticulum resident protein 29 C-terminal" evidence="1">
    <location>
        <begin position="69"/>
        <end position="161"/>
    </location>
</feature>
<organism evidence="2 3">
    <name type="scientific">Octopus vulgaris</name>
    <name type="common">Common octopus</name>
    <dbReference type="NCBI Taxonomy" id="6645"/>
    <lineage>
        <taxon>Eukaryota</taxon>
        <taxon>Metazoa</taxon>
        <taxon>Spiralia</taxon>
        <taxon>Lophotrochozoa</taxon>
        <taxon>Mollusca</taxon>
        <taxon>Cephalopoda</taxon>
        <taxon>Coleoidea</taxon>
        <taxon>Octopodiformes</taxon>
        <taxon>Octopoda</taxon>
        <taxon>Incirrata</taxon>
        <taxon>Octopodidae</taxon>
        <taxon>Octopus</taxon>
    </lineage>
</organism>
<evidence type="ECO:0000313" key="2">
    <source>
        <dbReference type="EMBL" id="CAI9722280.1"/>
    </source>
</evidence>
<proteinExistence type="predicted"/>
<dbReference type="SUPFAM" id="SSF47933">
    <property type="entry name" value="ERP29 C domain-like"/>
    <property type="match status" value="1"/>
</dbReference>
<sequence length="215" mass="25396">MIKEDLYRIIQRCSFGRKKYPAIYWYSIENKNARKRYGGRLDLVELVSFINEQTYIMRQPGGELEEMAGRVEALDKLVVENVEQIYEGKKLKKLLKTLKNDYSRNELEKYYTYIIENIHSTRSSDFLEEERGEVLKKLSDRVLTPVQMDKLRRKQNILHKFIDEIAMYLINKNGIDTSLGGMEDPSWQDAFSGSFETFDTSKTTKQKKITKHEEL</sequence>
<gene>
    <name evidence="2" type="ORF">OCTVUL_1B021786</name>
</gene>
<reference evidence="2" key="1">
    <citation type="submission" date="2023-08" db="EMBL/GenBank/DDBJ databases">
        <authorList>
            <person name="Alioto T."/>
            <person name="Alioto T."/>
            <person name="Gomez Garrido J."/>
        </authorList>
    </citation>
    <scope>NUCLEOTIDE SEQUENCE</scope>
</reference>
<evidence type="ECO:0000313" key="3">
    <source>
        <dbReference type="Proteomes" id="UP001162480"/>
    </source>
</evidence>
<dbReference type="InterPro" id="IPR036356">
    <property type="entry name" value="ERp29_C_sf"/>
</dbReference>
<dbReference type="EMBL" id="OX597817">
    <property type="protein sequence ID" value="CAI9722280.1"/>
    <property type="molecule type" value="Genomic_DNA"/>
</dbReference>
<dbReference type="AlphaFoldDB" id="A0AA36AU10"/>
<name>A0AA36AU10_OCTVU</name>
<dbReference type="GO" id="GO:0005783">
    <property type="term" value="C:endoplasmic reticulum"/>
    <property type="evidence" value="ECO:0007669"/>
    <property type="project" value="InterPro"/>
</dbReference>
<dbReference type="Gene3D" id="1.20.1150.12">
    <property type="entry name" value="Endoplasmic reticulum resident protein 29, C-terminal domain"/>
    <property type="match status" value="1"/>
</dbReference>